<dbReference type="VEuPathDB" id="CryptoDB:Vbra_9871"/>
<evidence type="ECO:0000313" key="3">
    <source>
        <dbReference type="Proteomes" id="UP000041254"/>
    </source>
</evidence>
<keyword evidence="1" id="KW-0732">Signal</keyword>
<sequence>MIHVMLVFGLWRPSSMTDQPGSPAVPPGCKGLDDVDIVPDEGVSALSRQLLEGCIRRTAQVTQLIRQGADPRAIGRLRVRGITVISYCPHRCLSFAIDSPTNTPFLCARDAHYADVPVVLPQWSSRQLQSDIINALIDGGAEINAGGGGGSSTPRPIEVAIRAGNLTAVEALLERQANVRGFRVMQLPYLPDDAPPATREYEDALMSIYNRLAQHDSTLATEQTPHGENLVHLAATAPLIFSQLFIDQYLTLITSHGADMTAPGTCRLGGALKTDPPVQDRHPCAAGRGGAAQSIARMPTATERQRRYRQLVVTEYVTEYATVLTELSEVVMSAINGALAPQRDHSMLLARLLPLAPHHDGAHPHPSPSNMAFGPHEAEAIAWKIGAFLHEPPAAVAAIDQYLIGESLLRRRVGAAVGHFVKSAATQTSSNREVVGGTRYQQQGDKRVKVTVPPLQCFAVRGSGGQVVLTGVREVVHRARLDEAASCGVTGVVKGFNEHLGDQDCQFEWGQLGRLSGNGLFMSLGIN</sequence>
<organism evidence="2 3">
    <name type="scientific">Vitrella brassicaformis (strain CCMP3155)</name>
    <dbReference type="NCBI Taxonomy" id="1169540"/>
    <lineage>
        <taxon>Eukaryota</taxon>
        <taxon>Sar</taxon>
        <taxon>Alveolata</taxon>
        <taxon>Colpodellida</taxon>
        <taxon>Vitrellaceae</taxon>
        <taxon>Vitrella</taxon>
    </lineage>
</organism>
<protein>
    <submittedName>
        <fullName evidence="2">Uncharacterized protein</fullName>
    </submittedName>
</protein>
<dbReference type="Gene3D" id="1.25.40.20">
    <property type="entry name" value="Ankyrin repeat-containing domain"/>
    <property type="match status" value="1"/>
</dbReference>
<accession>A0A0G4GBF4</accession>
<dbReference type="Proteomes" id="UP000041254">
    <property type="component" value="Unassembled WGS sequence"/>
</dbReference>
<dbReference type="PhylomeDB" id="A0A0G4GBF4"/>
<feature type="chain" id="PRO_5005189963" evidence="1">
    <location>
        <begin position="18"/>
        <end position="527"/>
    </location>
</feature>
<gene>
    <name evidence="2" type="ORF">Vbra_9871</name>
</gene>
<reference evidence="2 3" key="1">
    <citation type="submission" date="2014-11" db="EMBL/GenBank/DDBJ databases">
        <authorList>
            <person name="Zhu J."/>
            <person name="Qi W."/>
            <person name="Song R."/>
        </authorList>
    </citation>
    <scope>NUCLEOTIDE SEQUENCE [LARGE SCALE GENOMIC DNA]</scope>
</reference>
<keyword evidence="3" id="KW-1185">Reference proteome</keyword>
<dbReference type="AlphaFoldDB" id="A0A0G4GBF4"/>
<name>A0A0G4GBF4_VITBC</name>
<dbReference type="EMBL" id="CDMY01000616">
    <property type="protein sequence ID" value="CEM26463.1"/>
    <property type="molecule type" value="Genomic_DNA"/>
</dbReference>
<proteinExistence type="predicted"/>
<dbReference type="InterPro" id="IPR036770">
    <property type="entry name" value="Ankyrin_rpt-contain_sf"/>
</dbReference>
<evidence type="ECO:0000313" key="2">
    <source>
        <dbReference type="EMBL" id="CEM26463.1"/>
    </source>
</evidence>
<dbReference type="SUPFAM" id="SSF48403">
    <property type="entry name" value="Ankyrin repeat"/>
    <property type="match status" value="1"/>
</dbReference>
<evidence type="ECO:0000256" key="1">
    <source>
        <dbReference type="SAM" id="SignalP"/>
    </source>
</evidence>
<dbReference type="InParanoid" id="A0A0G4GBF4"/>
<feature type="signal peptide" evidence="1">
    <location>
        <begin position="1"/>
        <end position="17"/>
    </location>
</feature>